<evidence type="ECO:0000313" key="3">
    <source>
        <dbReference type="Proteomes" id="UP000628775"/>
    </source>
</evidence>
<dbReference type="InterPro" id="IPR013149">
    <property type="entry name" value="ADH-like_C"/>
</dbReference>
<dbReference type="InterPro" id="IPR036291">
    <property type="entry name" value="NAD(P)-bd_dom_sf"/>
</dbReference>
<evidence type="ECO:0000259" key="1">
    <source>
        <dbReference type="SMART" id="SM00829"/>
    </source>
</evidence>
<accession>A0A8J2VUJ7</accession>
<protein>
    <submittedName>
        <fullName evidence="2">NADPH:quinone oxidoreductase</fullName>
    </submittedName>
</protein>
<feature type="domain" description="Enoyl reductase (ER)" evidence="1">
    <location>
        <begin position="19"/>
        <end position="340"/>
    </location>
</feature>
<reference evidence="2" key="1">
    <citation type="journal article" date="2014" name="Int. J. Syst. Evol. Microbiol.">
        <title>Complete genome sequence of Corynebacterium casei LMG S-19264T (=DSM 44701T), isolated from a smear-ripened cheese.</title>
        <authorList>
            <consortium name="US DOE Joint Genome Institute (JGI-PGF)"/>
            <person name="Walter F."/>
            <person name="Albersmeier A."/>
            <person name="Kalinowski J."/>
            <person name="Ruckert C."/>
        </authorList>
    </citation>
    <scope>NUCLEOTIDE SEQUENCE</scope>
    <source>
        <strain evidence="2">CGMCC 1.15371</strain>
    </source>
</reference>
<sequence>MSEQLYSGTMRSYKLTQPGSIDHLTLQTEQVPTVQRGEVLVRVKASSLNYRDLAIAQNAYPGGIRDNVVQLSDGAGEIVAVGEDVRRFQVGDRVVGNWSLEWFGGERPNYIEPYGSHSHGWLTDYKVIHPELLVKIPSHLSFEEAATLPCAAVTAWNALHGPYALSPGDTVLTLGSGGVSVFAIQLAKLMGLRVISTTSSDEKAKKLKALGADEVINYKTTPHWGEAAKAWTGGLGVNRILEVGGADTFAQSLQAIAPGNEIALIGVLTRTGNKIDYFDLFGKAAIRTISVGSRADFEAMNRFIEYKGLKPVIDRVFAFEDAKKAYEHLESQAFLGKIVISHE</sequence>
<dbReference type="SMART" id="SM00829">
    <property type="entry name" value="PKS_ER"/>
    <property type="match status" value="1"/>
</dbReference>
<organism evidence="2 3">
    <name type="scientific">Pullulanibacillus camelliae</name>
    <dbReference type="NCBI Taxonomy" id="1707096"/>
    <lineage>
        <taxon>Bacteria</taxon>
        <taxon>Bacillati</taxon>
        <taxon>Bacillota</taxon>
        <taxon>Bacilli</taxon>
        <taxon>Bacillales</taxon>
        <taxon>Sporolactobacillaceae</taxon>
        <taxon>Pullulanibacillus</taxon>
    </lineage>
</organism>
<dbReference type="AlphaFoldDB" id="A0A8J2VUJ7"/>
<dbReference type="Pfam" id="PF08240">
    <property type="entry name" value="ADH_N"/>
    <property type="match status" value="1"/>
</dbReference>
<dbReference type="InterPro" id="IPR013154">
    <property type="entry name" value="ADH-like_N"/>
</dbReference>
<evidence type="ECO:0000313" key="2">
    <source>
        <dbReference type="EMBL" id="GGE40387.1"/>
    </source>
</evidence>
<dbReference type="PANTHER" id="PTHR45033:SF2">
    <property type="entry name" value="ZINC-TYPE ALCOHOL DEHYDROGENASE-LIKE PROTEIN C1773.06C"/>
    <property type="match status" value="1"/>
</dbReference>
<comment type="caution">
    <text evidence="2">The sequence shown here is derived from an EMBL/GenBank/DDBJ whole genome shotgun (WGS) entry which is preliminary data.</text>
</comment>
<dbReference type="EMBL" id="BMIR01000007">
    <property type="protein sequence ID" value="GGE40387.1"/>
    <property type="molecule type" value="Genomic_DNA"/>
</dbReference>
<keyword evidence="3" id="KW-1185">Reference proteome</keyword>
<dbReference type="Gene3D" id="3.40.50.720">
    <property type="entry name" value="NAD(P)-binding Rossmann-like Domain"/>
    <property type="match status" value="1"/>
</dbReference>
<dbReference type="CDD" id="cd08276">
    <property type="entry name" value="MDR7"/>
    <property type="match status" value="1"/>
</dbReference>
<dbReference type="Gene3D" id="3.90.180.10">
    <property type="entry name" value="Medium-chain alcohol dehydrogenases, catalytic domain"/>
    <property type="match status" value="1"/>
</dbReference>
<dbReference type="PANTHER" id="PTHR45033">
    <property type="match status" value="1"/>
</dbReference>
<dbReference type="Proteomes" id="UP000628775">
    <property type="component" value="Unassembled WGS sequence"/>
</dbReference>
<reference evidence="2" key="2">
    <citation type="submission" date="2020-09" db="EMBL/GenBank/DDBJ databases">
        <authorList>
            <person name="Sun Q."/>
            <person name="Zhou Y."/>
        </authorList>
    </citation>
    <scope>NUCLEOTIDE SEQUENCE</scope>
    <source>
        <strain evidence="2">CGMCC 1.15371</strain>
    </source>
</reference>
<gene>
    <name evidence="2" type="ORF">GCM10011391_18950</name>
</gene>
<dbReference type="RefSeq" id="WP_229672485.1">
    <property type="nucleotide sequence ID" value="NZ_BMIR01000007.1"/>
</dbReference>
<dbReference type="SUPFAM" id="SSF51735">
    <property type="entry name" value="NAD(P)-binding Rossmann-fold domains"/>
    <property type="match status" value="1"/>
</dbReference>
<dbReference type="GO" id="GO:0016491">
    <property type="term" value="F:oxidoreductase activity"/>
    <property type="evidence" value="ECO:0007669"/>
    <property type="project" value="InterPro"/>
</dbReference>
<proteinExistence type="predicted"/>
<dbReference type="SUPFAM" id="SSF50129">
    <property type="entry name" value="GroES-like"/>
    <property type="match status" value="1"/>
</dbReference>
<dbReference type="InterPro" id="IPR011032">
    <property type="entry name" value="GroES-like_sf"/>
</dbReference>
<dbReference type="InterPro" id="IPR020843">
    <property type="entry name" value="ER"/>
</dbReference>
<dbReference type="InterPro" id="IPR052711">
    <property type="entry name" value="Zinc_ADH-like"/>
</dbReference>
<name>A0A8J2VUJ7_9BACL</name>
<dbReference type="Pfam" id="PF00107">
    <property type="entry name" value="ADH_zinc_N"/>
    <property type="match status" value="1"/>
</dbReference>